<dbReference type="Pfam" id="PF11951">
    <property type="entry name" value="Fungal_trans_2"/>
    <property type="match status" value="1"/>
</dbReference>
<dbReference type="InterPro" id="IPR021858">
    <property type="entry name" value="Fun_TF"/>
</dbReference>
<dbReference type="PANTHER" id="PTHR37540:SF5">
    <property type="entry name" value="TRANSCRIPTION FACTOR DOMAIN-CONTAINING PROTEIN"/>
    <property type="match status" value="1"/>
</dbReference>
<comment type="caution">
    <text evidence="1">The sequence shown here is derived from an EMBL/GenBank/DDBJ whole genome shotgun (WGS) entry which is preliminary data.</text>
</comment>
<organism evidence="1 2">
    <name type="scientific">Rhynchosporium graminicola</name>
    <dbReference type="NCBI Taxonomy" id="2792576"/>
    <lineage>
        <taxon>Eukaryota</taxon>
        <taxon>Fungi</taxon>
        <taxon>Dikarya</taxon>
        <taxon>Ascomycota</taxon>
        <taxon>Pezizomycotina</taxon>
        <taxon>Leotiomycetes</taxon>
        <taxon>Helotiales</taxon>
        <taxon>Ploettnerulaceae</taxon>
        <taxon>Rhynchosporium</taxon>
    </lineage>
</organism>
<dbReference type="PANTHER" id="PTHR37540">
    <property type="entry name" value="TRANSCRIPTION FACTOR (ACR-2), PUTATIVE-RELATED-RELATED"/>
    <property type="match status" value="1"/>
</dbReference>
<dbReference type="Proteomes" id="UP000178129">
    <property type="component" value="Unassembled WGS sequence"/>
</dbReference>
<evidence type="ECO:0000313" key="1">
    <source>
        <dbReference type="EMBL" id="CZT06079.1"/>
    </source>
</evidence>
<reference evidence="2" key="1">
    <citation type="submission" date="2016-03" db="EMBL/GenBank/DDBJ databases">
        <authorList>
            <person name="Ploux O."/>
        </authorList>
    </citation>
    <scope>NUCLEOTIDE SEQUENCE [LARGE SCALE GENOMIC DNA]</scope>
    <source>
        <strain evidence="2">UK7</strain>
    </source>
</reference>
<dbReference type="AlphaFoldDB" id="A0A1E1L6E4"/>
<evidence type="ECO:0000313" key="2">
    <source>
        <dbReference type="Proteomes" id="UP000178129"/>
    </source>
</evidence>
<sequence>MSRLGAGRSDPFNNYPITLNHRSRELLDLRSASPLKGFWFQISLLYTAAFHQLLSGAAIYFNNLYQGDGGKASGESLAHHAYSLQLVNDQMRNTESATTDGVISSIIGFAATTYAVSRHRLHLIADMKSWKRHLAGLREIILLRGGIDTLKSQRFLRTMLPCMDEAPSFQLSEGLPPSTLPIPSSMTLSPFSQIELLHSSFPSNSELFNNLTQLDLESLHFTR</sequence>
<name>A0A1E1L6E4_9HELO</name>
<proteinExistence type="predicted"/>
<gene>
    <name evidence="1" type="ORF">RCO7_05141</name>
</gene>
<dbReference type="STRING" id="914237.A0A1E1L6E4"/>
<accession>A0A1E1L6E4</accession>
<protein>
    <submittedName>
        <fullName evidence="1">Uncharacterized protein</fullName>
    </submittedName>
</protein>
<dbReference type="EMBL" id="FJUW01000037">
    <property type="protein sequence ID" value="CZT06079.1"/>
    <property type="molecule type" value="Genomic_DNA"/>
</dbReference>
<keyword evidence="2" id="KW-1185">Reference proteome</keyword>
<dbReference type="InParanoid" id="A0A1E1L6E4"/>